<name>A0ABP8AYJ3_9ACTN</name>
<dbReference type="CDD" id="cd19086">
    <property type="entry name" value="AKR_AKR11C1"/>
    <property type="match status" value="1"/>
</dbReference>
<evidence type="ECO:0000313" key="2">
    <source>
        <dbReference type="EMBL" id="GAA4192857.1"/>
    </source>
</evidence>
<feature type="domain" description="NADP-dependent oxidoreductase" evidence="1">
    <location>
        <begin position="15"/>
        <end position="324"/>
    </location>
</feature>
<dbReference type="InterPro" id="IPR053135">
    <property type="entry name" value="AKR2_Oxidoreductase"/>
</dbReference>
<dbReference type="PANTHER" id="PTHR43312:SF1">
    <property type="entry name" value="NADP-DEPENDENT OXIDOREDUCTASE DOMAIN-CONTAINING PROTEIN"/>
    <property type="match status" value="1"/>
</dbReference>
<sequence length="344" mass="37243">MRRIIGRSGIETSALGMGCWAIGGPWKGGDDQFGWGAVDDDESIRTVHRALDLGVTFFDTASNYGAGHSESVLGRALAGRREEVVVASKWGWTFDERTREAGGSDSSATYLRDCLEGSLRRLGTDYIDLYQLHINELPVTEALDLIDTLEDLVADGRIRAYGWSTDNAEHARAFAIAGPHCTAIQHDISVLRDAADVIAVCEATGQASVNRGPLAMGLLSGKYHDGRTVGRDDVRSQGFDWQIYFGQDGAAVPEWLPRIEAARELLTSGGRTLAQGALAWLWARSETTIPIPGCRTVAQAEENAGALQYGPLGRDEFAQLEEVLKDLRTTPDAKPLGEEPSPNS</sequence>
<dbReference type="Gene3D" id="3.20.20.100">
    <property type="entry name" value="NADP-dependent oxidoreductase domain"/>
    <property type="match status" value="1"/>
</dbReference>
<dbReference type="InterPro" id="IPR023210">
    <property type="entry name" value="NADP_OxRdtase_dom"/>
</dbReference>
<protein>
    <submittedName>
        <fullName evidence="2">Aldo/keto reductase</fullName>
    </submittedName>
</protein>
<dbReference type="Proteomes" id="UP001501251">
    <property type="component" value="Unassembled WGS sequence"/>
</dbReference>
<keyword evidence="3" id="KW-1185">Reference proteome</keyword>
<dbReference type="PANTHER" id="PTHR43312">
    <property type="entry name" value="D-THREO-ALDOSE 1-DEHYDROGENASE"/>
    <property type="match status" value="1"/>
</dbReference>
<reference evidence="3" key="1">
    <citation type="journal article" date="2019" name="Int. J. Syst. Evol. Microbiol.">
        <title>The Global Catalogue of Microorganisms (GCM) 10K type strain sequencing project: providing services to taxonomists for standard genome sequencing and annotation.</title>
        <authorList>
            <consortium name="The Broad Institute Genomics Platform"/>
            <consortium name="The Broad Institute Genome Sequencing Center for Infectious Disease"/>
            <person name="Wu L."/>
            <person name="Ma J."/>
        </authorList>
    </citation>
    <scope>NUCLEOTIDE SEQUENCE [LARGE SCALE GENOMIC DNA]</scope>
    <source>
        <strain evidence="3">JCM 17388</strain>
    </source>
</reference>
<accession>A0ABP8AYJ3</accession>
<dbReference type="InterPro" id="IPR036812">
    <property type="entry name" value="NAD(P)_OxRdtase_dom_sf"/>
</dbReference>
<organism evidence="2 3">
    <name type="scientific">Streptosporangium oxazolinicum</name>
    <dbReference type="NCBI Taxonomy" id="909287"/>
    <lineage>
        <taxon>Bacteria</taxon>
        <taxon>Bacillati</taxon>
        <taxon>Actinomycetota</taxon>
        <taxon>Actinomycetes</taxon>
        <taxon>Streptosporangiales</taxon>
        <taxon>Streptosporangiaceae</taxon>
        <taxon>Streptosporangium</taxon>
    </lineage>
</organism>
<gene>
    <name evidence="2" type="ORF">GCM10022252_34930</name>
</gene>
<dbReference type="RefSeq" id="WP_344918952.1">
    <property type="nucleotide sequence ID" value="NZ_BAABAQ010000005.1"/>
</dbReference>
<dbReference type="EMBL" id="BAABAQ010000005">
    <property type="protein sequence ID" value="GAA4192857.1"/>
    <property type="molecule type" value="Genomic_DNA"/>
</dbReference>
<evidence type="ECO:0000259" key="1">
    <source>
        <dbReference type="Pfam" id="PF00248"/>
    </source>
</evidence>
<dbReference type="SUPFAM" id="SSF51430">
    <property type="entry name" value="NAD(P)-linked oxidoreductase"/>
    <property type="match status" value="1"/>
</dbReference>
<dbReference type="Pfam" id="PF00248">
    <property type="entry name" value="Aldo_ket_red"/>
    <property type="match status" value="1"/>
</dbReference>
<comment type="caution">
    <text evidence="2">The sequence shown here is derived from an EMBL/GenBank/DDBJ whole genome shotgun (WGS) entry which is preliminary data.</text>
</comment>
<evidence type="ECO:0000313" key="3">
    <source>
        <dbReference type="Proteomes" id="UP001501251"/>
    </source>
</evidence>
<proteinExistence type="predicted"/>